<comment type="caution">
    <text evidence="1">The sequence shown here is derived from an EMBL/GenBank/DDBJ whole genome shotgun (WGS) entry which is preliminary data.</text>
</comment>
<gene>
    <name evidence="1" type="ORF">PDIGIT_LOCUS5340</name>
</gene>
<sequence length="139" mass="15578">MLFPYSVQSYMREIELTNGKPERVDVLLKDYCGNGVENMMTSPRKKNDPIYIHLPFPNTKIQTVEASTRISNMKPLDDSDGEFSSSCSSEVSDVENISSNPDTLDSHVFIDLCWNCGSEVFYTDTMAPGFECQDCGVPN</sequence>
<dbReference type="AlphaFoldDB" id="A0A9W4U9U3"/>
<reference evidence="1" key="1">
    <citation type="submission" date="2023-01" db="EMBL/GenBank/DDBJ databases">
        <authorList>
            <person name="Van Ghelder C."/>
            <person name="Rancurel C."/>
        </authorList>
    </citation>
    <scope>NUCLEOTIDE SEQUENCE</scope>
    <source>
        <strain evidence="1">CNCM I-4278</strain>
    </source>
</reference>
<dbReference type="EMBL" id="CAOQHR010000003">
    <property type="protein sequence ID" value="CAI6332307.1"/>
    <property type="molecule type" value="Genomic_DNA"/>
</dbReference>
<organism evidence="1 2">
    <name type="scientific">Periconia digitata</name>
    <dbReference type="NCBI Taxonomy" id="1303443"/>
    <lineage>
        <taxon>Eukaryota</taxon>
        <taxon>Fungi</taxon>
        <taxon>Dikarya</taxon>
        <taxon>Ascomycota</taxon>
        <taxon>Pezizomycotina</taxon>
        <taxon>Dothideomycetes</taxon>
        <taxon>Pleosporomycetidae</taxon>
        <taxon>Pleosporales</taxon>
        <taxon>Massarineae</taxon>
        <taxon>Periconiaceae</taxon>
        <taxon>Periconia</taxon>
    </lineage>
</organism>
<evidence type="ECO:0000313" key="2">
    <source>
        <dbReference type="Proteomes" id="UP001152607"/>
    </source>
</evidence>
<keyword evidence="2" id="KW-1185">Reference proteome</keyword>
<protein>
    <submittedName>
        <fullName evidence="1">Uncharacterized protein</fullName>
    </submittedName>
</protein>
<dbReference type="Proteomes" id="UP001152607">
    <property type="component" value="Unassembled WGS sequence"/>
</dbReference>
<accession>A0A9W4U9U3</accession>
<proteinExistence type="predicted"/>
<evidence type="ECO:0000313" key="1">
    <source>
        <dbReference type="EMBL" id="CAI6332307.1"/>
    </source>
</evidence>
<name>A0A9W4U9U3_9PLEO</name>